<keyword evidence="3" id="KW-0489">Methyltransferase</keyword>
<dbReference type="InterPro" id="IPR025714">
    <property type="entry name" value="Methyltranfer_dom"/>
</dbReference>
<dbReference type="GO" id="GO:0032259">
    <property type="term" value="P:methylation"/>
    <property type="evidence" value="ECO:0007669"/>
    <property type="project" value="UniProtKB-KW"/>
</dbReference>
<feature type="region of interest" description="Disordered" evidence="1">
    <location>
        <begin position="1"/>
        <end position="21"/>
    </location>
</feature>
<sequence length="310" mass="33229">MKGSLSGPTFPRRGGPPGTRARALRFADPLLRTTLVPTIAAMKEQNRYVLGESETEQLRLRDQSVVLDPLTRQLHTEAGITAGMSVLDIGTGAGHVAAIAADLVGPSGHVLAVDRNPEALDGARDRLGHRREIEFAEADLDSLDLDQQFDAVVGRAVLMHVSSPVEVLRRLGRHLRPGGLLVMHELDVSQEWASVNTPLLERVRELILQAFGIFGIDSRAGRDLFAAYRSAGLPDPHLTLSAPAGGGAEAPSFGWVNALAALLPYLEQQGIVTADELGIDSLTQRLTDELDAEDATLLGPLLYGAYCTVD</sequence>
<dbReference type="CDD" id="cd02440">
    <property type="entry name" value="AdoMet_MTases"/>
    <property type="match status" value="1"/>
</dbReference>
<dbReference type="PANTHER" id="PTHR43861">
    <property type="entry name" value="TRANS-ACONITATE 2-METHYLTRANSFERASE-RELATED"/>
    <property type="match status" value="1"/>
</dbReference>
<dbReference type="GO" id="GO:0008168">
    <property type="term" value="F:methyltransferase activity"/>
    <property type="evidence" value="ECO:0007669"/>
    <property type="project" value="UniProtKB-KW"/>
</dbReference>
<feature type="compositionally biased region" description="Low complexity" evidence="1">
    <location>
        <begin position="7"/>
        <end position="21"/>
    </location>
</feature>
<dbReference type="Pfam" id="PF13847">
    <property type="entry name" value="Methyltransf_31"/>
    <property type="match status" value="1"/>
</dbReference>
<dbReference type="SUPFAM" id="SSF53335">
    <property type="entry name" value="S-adenosyl-L-methionine-dependent methyltransferases"/>
    <property type="match status" value="1"/>
</dbReference>
<keyword evidence="3" id="KW-0808">Transferase</keyword>
<dbReference type="EMBL" id="LT629766">
    <property type="protein sequence ID" value="SDS11284.1"/>
    <property type="molecule type" value="Genomic_DNA"/>
</dbReference>
<feature type="domain" description="Methyltransferase" evidence="2">
    <location>
        <begin position="81"/>
        <end position="191"/>
    </location>
</feature>
<name>A0A1H1PJG6_9MICO</name>
<evidence type="ECO:0000313" key="3">
    <source>
        <dbReference type="EMBL" id="SDS11284.1"/>
    </source>
</evidence>
<proteinExistence type="predicted"/>
<gene>
    <name evidence="3" type="ORF">SAMN04489752_1010</name>
</gene>
<dbReference type="STRING" id="1136497.SAMN04489752_1010"/>
<evidence type="ECO:0000256" key="1">
    <source>
        <dbReference type="SAM" id="MobiDB-lite"/>
    </source>
</evidence>
<keyword evidence="4" id="KW-1185">Reference proteome</keyword>
<accession>A0A1H1PJG6</accession>
<protein>
    <submittedName>
        <fullName evidence="3">Methyltransferase domain-containing protein</fullName>
    </submittedName>
</protein>
<dbReference type="Gene3D" id="3.40.50.150">
    <property type="entry name" value="Vaccinia Virus protein VP39"/>
    <property type="match status" value="1"/>
</dbReference>
<evidence type="ECO:0000259" key="2">
    <source>
        <dbReference type="Pfam" id="PF13847"/>
    </source>
</evidence>
<dbReference type="InterPro" id="IPR029063">
    <property type="entry name" value="SAM-dependent_MTases_sf"/>
</dbReference>
<organism evidence="3 4">
    <name type="scientific">Brevibacterium siliguriense</name>
    <dbReference type="NCBI Taxonomy" id="1136497"/>
    <lineage>
        <taxon>Bacteria</taxon>
        <taxon>Bacillati</taxon>
        <taxon>Actinomycetota</taxon>
        <taxon>Actinomycetes</taxon>
        <taxon>Micrococcales</taxon>
        <taxon>Brevibacteriaceae</taxon>
        <taxon>Brevibacterium</taxon>
    </lineage>
</organism>
<dbReference type="Proteomes" id="UP000199597">
    <property type="component" value="Chromosome I"/>
</dbReference>
<reference evidence="4" key="1">
    <citation type="submission" date="2016-10" db="EMBL/GenBank/DDBJ databases">
        <authorList>
            <person name="Varghese N."/>
            <person name="Submissions S."/>
        </authorList>
    </citation>
    <scope>NUCLEOTIDE SEQUENCE [LARGE SCALE GENOMIC DNA]</scope>
    <source>
        <strain evidence="4">DSM 23676</strain>
    </source>
</reference>
<evidence type="ECO:0000313" key="4">
    <source>
        <dbReference type="Proteomes" id="UP000199597"/>
    </source>
</evidence>
<dbReference type="AlphaFoldDB" id="A0A1H1PJG6"/>